<evidence type="ECO:0000313" key="4">
    <source>
        <dbReference type="EMBL" id="KJZ73094.1"/>
    </source>
</evidence>
<dbReference type="SUPFAM" id="SSF55874">
    <property type="entry name" value="ATPase domain of HSP90 chaperone/DNA topoisomerase II/histidine kinase"/>
    <property type="match status" value="1"/>
</dbReference>
<dbReference type="GO" id="GO:0032300">
    <property type="term" value="C:mismatch repair complex"/>
    <property type="evidence" value="ECO:0007669"/>
    <property type="project" value="InterPro"/>
</dbReference>
<accession>A0A0F8A476</accession>
<dbReference type="Gene3D" id="3.30.1370.100">
    <property type="entry name" value="MutL, C-terminal domain, regulatory subdomain"/>
    <property type="match status" value="1"/>
</dbReference>
<proteinExistence type="inferred from homology"/>
<comment type="similarity">
    <text evidence="1">Belongs to the DNA mismatch repair MutL/HexB family.</text>
</comment>
<name>A0A0F8A476_9HYPO</name>
<dbReference type="InterPro" id="IPR014790">
    <property type="entry name" value="MutL_C"/>
</dbReference>
<dbReference type="SMART" id="SM00853">
    <property type="entry name" value="MutL_C"/>
    <property type="match status" value="1"/>
</dbReference>
<dbReference type="InterPro" id="IPR042121">
    <property type="entry name" value="MutL_C_regsub"/>
</dbReference>
<dbReference type="Gene3D" id="3.30.565.10">
    <property type="entry name" value="Histidine kinase-like ATPase, C-terminal domain"/>
    <property type="match status" value="1"/>
</dbReference>
<dbReference type="Gene3D" id="3.30.1540.20">
    <property type="entry name" value="MutL, C-terminal domain, dimerisation subdomain"/>
    <property type="match status" value="1"/>
</dbReference>
<evidence type="ECO:0000256" key="1">
    <source>
        <dbReference type="ARBA" id="ARBA00006082"/>
    </source>
</evidence>
<dbReference type="InterPro" id="IPR037198">
    <property type="entry name" value="MutL_C_sf"/>
</dbReference>
<dbReference type="InterPro" id="IPR038973">
    <property type="entry name" value="MutL/Mlh/Pms-like"/>
</dbReference>
<evidence type="ECO:0000313" key="5">
    <source>
        <dbReference type="Proteomes" id="UP000054481"/>
    </source>
</evidence>
<organism evidence="4 5">
    <name type="scientific">Hirsutella minnesotensis 3608</name>
    <dbReference type="NCBI Taxonomy" id="1043627"/>
    <lineage>
        <taxon>Eukaryota</taxon>
        <taxon>Fungi</taxon>
        <taxon>Dikarya</taxon>
        <taxon>Ascomycota</taxon>
        <taxon>Pezizomycotina</taxon>
        <taxon>Sordariomycetes</taxon>
        <taxon>Hypocreomycetidae</taxon>
        <taxon>Hypocreales</taxon>
        <taxon>Ophiocordycipitaceae</taxon>
        <taxon>Hirsutella</taxon>
    </lineage>
</organism>
<dbReference type="Pfam" id="PF08676">
    <property type="entry name" value="MutL_C"/>
    <property type="match status" value="1"/>
</dbReference>
<evidence type="ECO:0000256" key="2">
    <source>
        <dbReference type="SAM" id="MobiDB-lite"/>
    </source>
</evidence>
<dbReference type="GO" id="GO:0006298">
    <property type="term" value="P:mismatch repair"/>
    <property type="evidence" value="ECO:0007669"/>
    <property type="project" value="InterPro"/>
</dbReference>
<dbReference type="PANTHER" id="PTHR10073">
    <property type="entry name" value="DNA MISMATCH REPAIR PROTEIN MLH, PMS, MUTL"/>
    <property type="match status" value="1"/>
</dbReference>
<dbReference type="Pfam" id="PF13589">
    <property type="entry name" value="HATPase_c_3"/>
    <property type="match status" value="1"/>
</dbReference>
<reference evidence="4 5" key="1">
    <citation type="journal article" date="2014" name="Genome Biol. Evol.">
        <title>Comparative genomics and transcriptomics analyses reveal divergent lifestyle features of nematode endoparasitic fungus Hirsutella minnesotensis.</title>
        <authorList>
            <person name="Lai Y."/>
            <person name="Liu K."/>
            <person name="Zhang X."/>
            <person name="Zhang X."/>
            <person name="Li K."/>
            <person name="Wang N."/>
            <person name="Shu C."/>
            <person name="Wu Y."/>
            <person name="Wang C."/>
            <person name="Bushley K.E."/>
            <person name="Xiang M."/>
            <person name="Liu X."/>
        </authorList>
    </citation>
    <scope>NUCLEOTIDE SEQUENCE [LARGE SCALE GENOMIC DNA]</scope>
    <source>
        <strain evidence="4 5">3608</strain>
    </source>
</reference>
<dbReference type="PANTHER" id="PTHR10073:SF47">
    <property type="entry name" value="DNA MISMATCH REPAIR PROTEIN MLH3"/>
    <property type="match status" value="1"/>
</dbReference>
<dbReference type="SUPFAM" id="SSF118116">
    <property type="entry name" value="DNA mismatch repair protein MutL"/>
    <property type="match status" value="1"/>
</dbReference>
<keyword evidence="5" id="KW-1185">Reference proteome</keyword>
<sequence length="841" mass="92641">MSIRQLPEDAVEKIKSSAAITSLNQVVAGLLKNALDAASTKVHVRVNYAHGNCTVEDDGLGIEPREFREDGGLGKRHYTSKFPQNPCFHGNRGDFLASVASLSLLSVASHHHRHVSQSFVSFHNSKVLTRQLPAAPEQRFETFSHGTRVTVRALFGSMPVRIKHQATTFSDRAGLDKEWSNLIREVVALLLAWPSQVSVLLTEGTTRRELRLKSTANIDVVTRTCRLFSQASLLGTDDDVSWVPVSASSRRIRVKGGISTVPAASRRSQMLSIGIQPILNGSDSNILYEAINEVFRNSSFGAVEDDLAESPPHGHAKPRKSLERWPMFYLQVMLPSSGVSADVLINSSDGVLTDTTELLKAVCFEFLKKHGMRPRKIASSTLRRSANLAKMSPLSEDVAHLTSKRSSARWETPPRESAFHGWNRVKVGWAASQPKKAEDAGLQLRFAETQTKSTSRLIGEGGKLLRMPFEVPTESAAVISDASAHTFGTQPAESAGAKADQKSSPFFDTRQPETLATEKRSKPEPSEWLQSIIQTWRNPVFETTGNGITSFNEATCMPAQPCHHGNGAVDFEAGSMSLLGRLSRSALADAEVIAQVDHKFILVRLPIQSVSKSDGALASSSLVMIDQHAADERCRLEALFRGYFRTTSQGNLEALTQPLEHPSVFESSGQEAALLERYKPHFAHWGIIYTLQNTPSATSPCRVRVTSLPPSIIERCRSEPRLLTDLLRKEIWALADGHASTQHATGREADTSWTCRFRGCPSGILELLYSRSCRSAIMFNDELSRDECVRLVQNLSTCAFPFQCAHGRPSMVPLVDLGTSTNRTWREGEAVAVAKWKKWMG</sequence>
<protein>
    <recommendedName>
        <fullName evidence="3">MutL C-terminal dimerisation domain-containing protein</fullName>
    </recommendedName>
</protein>
<gene>
    <name evidence="4" type="ORF">HIM_07478</name>
</gene>
<dbReference type="GO" id="GO:0140664">
    <property type="term" value="F:ATP-dependent DNA damage sensor activity"/>
    <property type="evidence" value="ECO:0007669"/>
    <property type="project" value="InterPro"/>
</dbReference>
<feature type="domain" description="MutL C-terminal dimerisation" evidence="3">
    <location>
        <begin position="592"/>
        <end position="783"/>
    </location>
</feature>
<dbReference type="EMBL" id="KQ030538">
    <property type="protein sequence ID" value="KJZ73094.1"/>
    <property type="molecule type" value="Genomic_DNA"/>
</dbReference>
<feature type="compositionally biased region" description="Basic and acidic residues" evidence="2">
    <location>
        <begin position="516"/>
        <end position="525"/>
    </location>
</feature>
<dbReference type="OrthoDB" id="429932at2759"/>
<dbReference type="GO" id="GO:0005524">
    <property type="term" value="F:ATP binding"/>
    <property type="evidence" value="ECO:0007669"/>
    <property type="project" value="InterPro"/>
</dbReference>
<dbReference type="GO" id="GO:0016887">
    <property type="term" value="F:ATP hydrolysis activity"/>
    <property type="evidence" value="ECO:0007669"/>
    <property type="project" value="InterPro"/>
</dbReference>
<dbReference type="InterPro" id="IPR036890">
    <property type="entry name" value="HATPase_C_sf"/>
</dbReference>
<feature type="region of interest" description="Disordered" evidence="2">
    <location>
        <begin position="487"/>
        <end position="526"/>
    </location>
</feature>
<dbReference type="InterPro" id="IPR042120">
    <property type="entry name" value="MutL_C_dimsub"/>
</dbReference>
<dbReference type="Proteomes" id="UP000054481">
    <property type="component" value="Unassembled WGS sequence"/>
</dbReference>
<dbReference type="AlphaFoldDB" id="A0A0F8A476"/>
<evidence type="ECO:0000259" key="3">
    <source>
        <dbReference type="SMART" id="SM00853"/>
    </source>
</evidence>